<gene>
    <name evidence="1" type="ORF">JBW_02241</name>
</gene>
<reference evidence="2" key="2">
    <citation type="submission" date="2015-02" db="EMBL/GenBank/DDBJ databases">
        <title>Complete Genome Sequence of Pelosinus fermentans JBW45.</title>
        <authorList>
            <person name="De Leon K.B."/>
            <person name="Utturkar S.M."/>
            <person name="Camilleri L.B."/>
            <person name="Arkin A.P."/>
            <person name="Fields M.W."/>
            <person name="Brown S.D."/>
            <person name="Wall J.D."/>
        </authorList>
    </citation>
    <scope>NUCLEOTIDE SEQUENCE [LARGE SCALE GENOMIC DNA]</scope>
    <source>
        <strain evidence="2">JBW45</strain>
    </source>
</reference>
<dbReference type="AlphaFoldDB" id="I9NSE3"/>
<dbReference type="Proteomes" id="UP000005361">
    <property type="component" value="Chromosome"/>
</dbReference>
<reference evidence="1 2" key="1">
    <citation type="journal article" date="2015" name="Genome Announc.">
        <title>Complete Genome Sequence of Pelosinus fermentans JBW45, a Member of a Remarkably Competitive Group of Negativicutes in the Firmicutes Phylum.</title>
        <authorList>
            <person name="De Leon K.B."/>
            <person name="Utturkar S.M."/>
            <person name="Camilleri L.B."/>
            <person name="Elias D.A."/>
            <person name="Arkin A.P."/>
            <person name="Fields M.W."/>
            <person name="Brown S.D."/>
            <person name="Wall J.D."/>
        </authorList>
    </citation>
    <scope>NUCLEOTIDE SEQUENCE [LARGE SCALE GENOMIC DNA]</scope>
    <source>
        <strain evidence="1 2">JBW45</strain>
    </source>
</reference>
<name>I9NSE3_9FIRM</name>
<dbReference type="STRING" id="1192197.JBW_02241"/>
<evidence type="ECO:0000313" key="2">
    <source>
        <dbReference type="Proteomes" id="UP000005361"/>
    </source>
</evidence>
<dbReference type="HOGENOM" id="CLU_3397834_0_0_9"/>
<proteinExistence type="predicted"/>
<sequence length="31" mass="3505">MADVIPIVKPSKRSFTDLHATVDVYCQRASR</sequence>
<dbReference type="EMBL" id="CP010978">
    <property type="protein sequence ID" value="AJQ27587.1"/>
    <property type="molecule type" value="Genomic_DNA"/>
</dbReference>
<dbReference type="KEGG" id="pft:JBW_02241"/>
<accession>I9NSE3</accession>
<protein>
    <submittedName>
        <fullName evidence="1">Uncharacterized protein</fullName>
    </submittedName>
</protein>
<organism evidence="1 2">
    <name type="scientific">Pelosinus fermentans JBW45</name>
    <dbReference type="NCBI Taxonomy" id="1192197"/>
    <lineage>
        <taxon>Bacteria</taxon>
        <taxon>Bacillati</taxon>
        <taxon>Bacillota</taxon>
        <taxon>Negativicutes</taxon>
        <taxon>Selenomonadales</taxon>
        <taxon>Sporomusaceae</taxon>
        <taxon>Pelosinus</taxon>
    </lineage>
</organism>
<evidence type="ECO:0000313" key="1">
    <source>
        <dbReference type="EMBL" id="AJQ27587.1"/>
    </source>
</evidence>